<name>A0A6J4P2N3_9ACTN</name>
<proteinExistence type="predicted"/>
<evidence type="ECO:0000313" key="2">
    <source>
        <dbReference type="EMBL" id="CAA9404178.1"/>
    </source>
</evidence>
<dbReference type="EMBL" id="CADCUT010000085">
    <property type="protein sequence ID" value="CAA9404178.1"/>
    <property type="molecule type" value="Genomic_DNA"/>
</dbReference>
<keyword evidence="2" id="KW-0689">Ribosomal protein</keyword>
<protein>
    <submittedName>
        <fullName evidence="2">LSU ribosomal protein L31p @ LSU ribosomal protein L31p, zinc-independent</fullName>
    </submittedName>
</protein>
<evidence type="ECO:0000256" key="1">
    <source>
        <dbReference type="SAM" id="MobiDB-lite"/>
    </source>
</evidence>
<dbReference type="GO" id="GO:0005840">
    <property type="term" value="C:ribosome"/>
    <property type="evidence" value="ECO:0007669"/>
    <property type="project" value="UniProtKB-KW"/>
</dbReference>
<reference evidence="2" key="1">
    <citation type="submission" date="2020-02" db="EMBL/GenBank/DDBJ databases">
        <authorList>
            <person name="Meier V. D."/>
        </authorList>
    </citation>
    <scope>NUCLEOTIDE SEQUENCE</scope>
    <source>
        <strain evidence="2">AVDCRST_MAG03</strain>
    </source>
</reference>
<feature type="non-terminal residue" evidence="2">
    <location>
        <position position="1"/>
    </location>
</feature>
<sequence>HLQRQPPVLHRQAAHCGHRRPGAAVREPPQGPPEQQRL</sequence>
<keyword evidence="2" id="KW-0687">Ribonucleoprotein</keyword>
<dbReference type="AlphaFoldDB" id="A0A6J4P2N3"/>
<feature type="compositionally biased region" description="Basic residues" evidence="1">
    <location>
        <begin position="12"/>
        <end position="21"/>
    </location>
</feature>
<feature type="non-terminal residue" evidence="2">
    <location>
        <position position="38"/>
    </location>
</feature>
<feature type="region of interest" description="Disordered" evidence="1">
    <location>
        <begin position="1"/>
        <end position="38"/>
    </location>
</feature>
<organism evidence="2">
    <name type="scientific">uncultured Rubrobacteraceae bacterium</name>
    <dbReference type="NCBI Taxonomy" id="349277"/>
    <lineage>
        <taxon>Bacteria</taxon>
        <taxon>Bacillati</taxon>
        <taxon>Actinomycetota</taxon>
        <taxon>Rubrobacteria</taxon>
        <taxon>Rubrobacterales</taxon>
        <taxon>Rubrobacteraceae</taxon>
        <taxon>environmental samples</taxon>
    </lineage>
</organism>
<accession>A0A6J4P2N3</accession>
<gene>
    <name evidence="2" type="ORF">AVDCRST_MAG03-1423</name>
</gene>